<dbReference type="HOGENOM" id="CLU_100961_0_0_5"/>
<sequence length="209" mass="21927">MTVFLEFLGQGENIAFSVALALMVLIGLVEALGLGAASIDVDLDLHLPDAAAPLHWLGIGRVPLLVLLIAFLAAFGLVGLAGQQLAQELTGTLVSPWLAIPAAAAAALPVTAAGSRLLARVLPQDETTAIDVATLVGRTGQIVVGTARRGAPARARVRDEHGQSHYVLVEPDNDGQAIGEGETVLLVRREANLFRAIVYDSPRFSSWTE</sequence>
<evidence type="ECO:0008006" key="6">
    <source>
        <dbReference type="Google" id="ProtNLM"/>
    </source>
</evidence>
<dbReference type="InterPro" id="IPR048376">
    <property type="entry name" value="YqiJ_N"/>
</dbReference>
<feature type="transmembrane region" description="Helical" evidence="1">
    <location>
        <begin position="62"/>
        <end position="82"/>
    </location>
</feature>
<keyword evidence="1" id="KW-1133">Transmembrane helix</keyword>
<accession>W0A7V1</accession>
<dbReference type="PATRIC" id="fig|1123269.5.peg.648"/>
<evidence type="ECO:0000313" key="5">
    <source>
        <dbReference type="Proteomes" id="UP000018851"/>
    </source>
</evidence>
<feature type="transmembrane region" description="Helical" evidence="1">
    <location>
        <begin position="94"/>
        <end position="114"/>
    </location>
</feature>
<feature type="domain" description="Inner membrane protein YqiJ OB-fold" evidence="2">
    <location>
        <begin position="134"/>
        <end position="197"/>
    </location>
</feature>
<protein>
    <recommendedName>
        <fullName evidence="6">DUF1449 family protein</fullName>
    </recommendedName>
</protein>
<evidence type="ECO:0000259" key="3">
    <source>
        <dbReference type="Pfam" id="PF21001"/>
    </source>
</evidence>
<dbReference type="STRING" id="1123269.NX02_03320"/>
<dbReference type="Pfam" id="PF07290">
    <property type="entry name" value="YqiJ_OB"/>
    <property type="match status" value="1"/>
</dbReference>
<keyword evidence="1" id="KW-0812">Transmembrane</keyword>
<dbReference type="Proteomes" id="UP000018851">
    <property type="component" value="Chromosome"/>
</dbReference>
<dbReference type="Pfam" id="PF21001">
    <property type="entry name" value="YqiJ_N"/>
    <property type="match status" value="1"/>
</dbReference>
<dbReference type="AlphaFoldDB" id="W0A7V1"/>
<name>W0A7V1_9SPHN</name>
<gene>
    <name evidence="4" type="ORF">NX02_03320</name>
</gene>
<evidence type="ECO:0000256" key="1">
    <source>
        <dbReference type="SAM" id="Phobius"/>
    </source>
</evidence>
<dbReference type="OrthoDB" id="7207054at2"/>
<keyword evidence="5" id="KW-1185">Reference proteome</keyword>
<evidence type="ECO:0000259" key="2">
    <source>
        <dbReference type="Pfam" id="PF07290"/>
    </source>
</evidence>
<dbReference type="RefSeq" id="WP_039996378.1">
    <property type="nucleotide sequence ID" value="NZ_CP006644.1"/>
</dbReference>
<dbReference type="eggNOG" id="COG1585">
    <property type="taxonomic scope" value="Bacteria"/>
</dbReference>
<dbReference type="EMBL" id="CP006644">
    <property type="protein sequence ID" value="AHE52418.1"/>
    <property type="molecule type" value="Genomic_DNA"/>
</dbReference>
<feature type="transmembrane region" description="Helical" evidence="1">
    <location>
        <begin position="14"/>
        <end position="41"/>
    </location>
</feature>
<dbReference type="InterPro" id="IPR010840">
    <property type="entry name" value="YqiJ_OB"/>
</dbReference>
<reference evidence="4 5" key="1">
    <citation type="submission" date="2013-07" db="EMBL/GenBank/DDBJ databases">
        <title>Completed genome of Sphingomonas sanxanigenens NX02.</title>
        <authorList>
            <person name="Ma T."/>
            <person name="Huang H."/>
            <person name="Wu M."/>
            <person name="Li X."/>
            <person name="Li G."/>
        </authorList>
    </citation>
    <scope>NUCLEOTIDE SEQUENCE [LARGE SCALE GENOMIC DNA]</scope>
    <source>
        <strain evidence="4 5">NX02</strain>
    </source>
</reference>
<keyword evidence="1" id="KW-0472">Membrane</keyword>
<evidence type="ECO:0000313" key="4">
    <source>
        <dbReference type="EMBL" id="AHE52418.1"/>
    </source>
</evidence>
<dbReference type="KEGG" id="ssan:NX02_03320"/>
<feature type="domain" description="Inner membrane protein YqiJ N-terminal" evidence="3">
    <location>
        <begin position="13"/>
        <end position="111"/>
    </location>
</feature>
<proteinExistence type="predicted"/>
<organism evidence="4 5">
    <name type="scientific">Sphingomonas sanxanigenens DSM 19645 = NX02</name>
    <dbReference type="NCBI Taxonomy" id="1123269"/>
    <lineage>
        <taxon>Bacteria</taxon>
        <taxon>Pseudomonadati</taxon>
        <taxon>Pseudomonadota</taxon>
        <taxon>Alphaproteobacteria</taxon>
        <taxon>Sphingomonadales</taxon>
        <taxon>Sphingomonadaceae</taxon>
        <taxon>Sphingomonas</taxon>
    </lineage>
</organism>